<dbReference type="RefSeq" id="WP_153273321.1">
    <property type="nucleotide sequence ID" value="NZ_CP043499.1"/>
</dbReference>
<dbReference type="KEGG" id="rgr:FZ934_24040"/>
<dbReference type="InterPro" id="IPR036291">
    <property type="entry name" value="NAD(P)-bd_dom_sf"/>
</dbReference>
<dbReference type="AlphaFoldDB" id="A0A5Q0CDF7"/>
<organism evidence="2 3">
    <name type="scientific">Rhizobium grahamii</name>
    <dbReference type="NCBI Taxonomy" id="1120045"/>
    <lineage>
        <taxon>Bacteria</taxon>
        <taxon>Pseudomonadati</taxon>
        <taxon>Pseudomonadota</taxon>
        <taxon>Alphaproteobacteria</taxon>
        <taxon>Hyphomicrobiales</taxon>
        <taxon>Rhizobiaceae</taxon>
        <taxon>Rhizobium/Agrobacterium group</taxon>
        <taxon>Rhizobium</taxon>
    </lineage>
</organism>
<evidence type="ECO:0000313" key="3">
    <source>
        <dbReference type="Proteomes" id="UP000326881"/>
    </source>
</evidence>
<dbReference type="OrthoDB" id="9771302at2"/>
<keyword evidence="3" id="KW-1185">Reference proteome</keyword>
<dbReference type="Pfam" id="PF13460">
    <property type="entry name" value="NAD_binding_10"/>
    <property type="match status" value="1"/>
</dbReference>
<dbReference type="SUPFAM" id="SSF51735">
    <property type="entry name" value="NAD(P)-binding Rossmann-fold domains"/>
    <property type="match status" value="1"/>
</dbReference>
<dbReference type="PANTHER" id="PTHR43162:SF1">
    <property type="entry name" value="PRESTALK A DIFFERENTIATION PROTEIN A"/>
    <property type="match status" value="1"/>
</dbReference>
<sequence length="250" mass="26644">MKVVVVGASGTMGSRVVRYLERDGTNVVEASSSTGINALTGNGLDEAFDGADAVIDVTNFGSFGSGDALGFFKQAGANLLKSATKHNIQHYLALSVVGTEGLVENDYFRAKLVQENLIRASGLPHTIVRSTQFFEFLSGIIGSSSDSRVIRLPMVRLQPVAGDEVAAWIAKLIVEQPRDSIVEIGGPEAASLLELANELMTITEDGRPITADPNAPYFGVSVRREGLVPSVPAALGKLTYHDWLSRTLRA</sequence>
<gene>
    <name evidence="2" type="ORF">FZ934_24040</name>
</gene>
<dbReference type="Proteomes" id="UP000326881">
    <property type="component" value="Plasmid unnamed"/>
</dbReference>
<accession>A0A5Q0CDF7</accession>
<dbReference type="EMBL" id="CP043499">
    <property type="protein sequence ID" value="QFY63355.1"/>
    <property type="molecule type" value="Genomic_DNA"/>
</dbReference>
<dbReference type="InterPro" id="IPR051604">
    <property type="entry name" value="Ergot_Alk_Oxidoreductase"/>
</dbReference>
<dbReference type="InterPro" id="IPR016040">
    <property type="entry name" value="NAD(P)-bd_dom"/>
</dbReference>
<feature type="domain" description="NAD(P)-binding" evidence="1">
    <location>
        <begin position="7"/>
        <end position="133"/>
    </location>
</feature>
<evidence type="ECO:0000259" key="1">
    <source>
        <dbReference type="Pfam" id="PF13460"/>
    </source>
</evidence>
<protein>
    <submittedName>
        <fullName evidence="2">SDR family oxidoreductase</fullName>
    </submittedName>
</protein>
<dbReference type="PANTHER" id="PTHR43162">
    <property type="match status" value="1"/>
</dbReference>
<proteinExistence type="predicted"/>
<keyword evidence="2" id="KW-0614">Plasmid</keyword>
<geneLocation type="plasmid" evidence="2 3">
    <name>unnamed</name>
</geneLocation>
<name>A0A5Q0CDF7_9HYPH</name>
<reference evidence="2 3" key="1">
    <citation type="submission" date="2019-08" db="EMBL/GenBank/DDBJ databases">
        <title>Prosopis cineraria nodule microbiome.</title>
        <authorList>
            <person name="Ali R."/>
            <person name="Chaluvadi S.R."/>
            <person name="Wang X."/>
        </authorList>
    </citation>
    <scope>NUCLEOTIDE SEQUENCE [LARGE SCALE GENOMIC DNA]</scope>
    <source>
        <strain evidence="2 3">BG7</strain>
        <plasmid evidence="2 3">unnamed</plasmid>
    </source>
</reference>
<evidence type="ECO:0000313" key="2">
    <source>
        <dbReference type="EMBL" id="QFY63355.1"/>
    </source>
</evidence>
<dbReference type="Gene3D" id="3.40.50.720">
    <property type="entry name" value="NAD(P)-binding Rossmann-like Domain"/>
    <property type="match status" value="1"/>
</dbReference>